<dbReference type="Proteomes" id="UP001500449">
    <property type="component" value="Unassembled WGS sequence"/>
</dbReference>
<proteinExistence type="predicted"/>
<comment type="caution">
    <text evidence="2">The sequence shown here is derived from an EMBL/GenBank/DDBJ whole genome shotgun (WGS) entry which is preliminary data.</text>
</comment>
<accession>A0ABN2NP19</accession>
<keyword evidence="1" id="KW-0812">Transmembrane</keyword>
<gene>
    <name evidence="2" type="ORF">GCM10009836_68370</name>
</gene>
<feature type="transmembrane region" description="Helical" evidence="1">
    <location>
        <begin position="16"/>
        <end position="35"/>
    </location>
</feature>
<keyword evidence="3" id="KW-1185">Reference proteome</keyword>
<dbReference type="RefSeq" id="WP_344426931.1">
    <property type="nucleotide sequence ID" value="NZ_BAAAQK010000028.1"/>
</dbReference>
<evidence type="ECO:0000313" key="2">
    <source>
        <dbReference type="EMBL" id="GAA1877288.1"/>
    </source>
</evidence>
<keyword evidence="1" id="KW-0472">Membrane</keyword>
<evidence type="ECO:0000256" key="1">
    <source>
        <dbReference type="SAM" id="Phobius"/>
    </source>
</evidence>
<name>A0ABN2NP19_9PSEU</name>
<dbReference type="EMBL" id="BAAAQK010000028">
    <property type="protein sequence ID" value="GAA1877288.1"/>
    <property type="molecule type" value="Genomic_DNA"/>
</dbReference>
<evidence type="ECO:0000313" key="3">
    <source>
        <dbReference type="Proteomes" id="UP001500449"/>
    </source>
</evidence>
<keyword evidence="1" id="KW-1133">Transmembrane helix</keyword>
<protein>
    <submittedName>
        <fullName evidence="2">Uncharacterized protein</fullName>
    </submittedName>
</protein>
<sequence>MAERQESRPARRMPDLLCLIVGLVSLGIAGSGFLGHTPDLSGFDLRWVLAGGAVLLGVVLLAASVRKR</sequence>
<organism evidence="2 3">
    <name type="scientific">Pseudonocardia ailaonensis</name>
    <dbReference type="NCBI Taxonomy" id="367279"/>
    <lineage>
        <taxon>Bacteria</taxon>
        <taxon>Bacillati</taxon>
        <taxon>Actinomycetota</taxon>
        <taxon>Actinomycetes</taxon>
        <taxon>Pseudonocardiales</taxon>
        <taxon>Pseudonocardiaceae</taxon>
        <taxon>Pseudonocardia</taxon>
    </lineage>
</organism>
<feature type="transmembrane region" description="Helical" evidence="1">
    <location>
        <begin position="47"/>
        <end position="65"/>
    </location>
</feature>
<reference evidence="2 3" key="1">
    <citation type="journal article" date="2019" name="Int. J. Syst. Evol. Microbiol.">
        <title>The Global Catalogue of Microorganisms (GCM) 10K type strain sequencing project: providing services to taxonomists for standard genome sequencing and annotation.</title>
        <authorList>
            <consortium name="The Broad Institute Genomics Platform"/>
            <consortium name="The Broad Institute Genome Sequencing Center for Infectious Disease"/>
            <person name="Wu L."/>
            <person name="Ma J."/>
        </authorList>
    </citation>
    <scope>NUCLEOTIDE SEQUENCE [LARGE SCALE GENOMIC DNA]</scope>
    <source>
        <strain evidence="2 3">JCM 16009</strain>
    </source>
</reference>